<keyword evidence="3" id="KW-1185">Reference proteome</keyword>
<reference evidence="2" key="1">
    <citation type="submission" date="2020-06" db="EMBL/GenBank/DDBJ databases">
        <title>Legume-microbial interactions unlock mineral nutrients during tropical forest succession.</title>
        <authorList>
            <person name="Epihov D.Z."/>
        </authorList>
    </citation>
    <scope>NUCLEOTIDE SEQUENCE [LARGE SCALE GENOMIC DNA]</scope>
    <source>
        <strain evidence="2">Pan2503</strain>
    </source>
</reference>
<dbReference type="EMBL" id="JACDQQ010000140">
    <property type="protein sequence ID" value="MBA0083627.1"/>
    <property type="molecule type" value="Genomic_DNA"/>
</dbReference>
<comment type="caution">
    <text evidence="2">The sequence shown here is derived from an EMBL/GenBank/DDBJ whole genome shotgun (WGS) entry which is preliminary data.</text>
</comment>
<accession>A0A7V8SVH6</accession>
<gene>
    <name evidence="2" type="ORF">HRJ53_01385</name>
</gene>
<name>A0A7V8SVH6_9BACT</name>
<evidence type="ECO:0000256" key="1">
    <source>
        <dbReference type="SAM" id="Phobius"/>
    </source>
</evidence>
<organism evidence="2 3">
    <name type="scientific">Candidatus Acidiferrum panamense</name>
    <dbReference type="NCBI Taxonomy" id="2741543"/>
    <lineage>
        <taxon>Bacteria</taxon>
        <taxon>Pseudomonadati</taxon>
        <taxon>Acidobacteriota</taxon>
        <taxon>Terriglobia</taxon>
        <taxon>Candidatus Acidiferrales</taxon>
        <taxon>Candidatus Acidiferrum</taxon>
    </lineage>
</organism>
<proteinExistence type="predicted"/>
<dbReference type="InterPro" id="IPR032820">
    <property type="entry name" value="ATPase_put"/>
</dbReference>
<dbReference type="Proteomes" id="UP000567293">
    <property type="component" value="Unassembled WGS sequence"/>
</dbReference>
<evidence type="ECO:0000313" key="2">
    <source>
        <dbReference type="EMBL" id="MBA0083627.1"/>
    </source>
</evidence>
<sequence length="52" mass="5770">MPFTLVGPIAIGAAMGYFLDRWVHTKPWLALILGALGFFAGLREVLRRLPSE</sequence>
<protein>
    <submittedName>
        <fullName evidence="2">AtpZ/AtpI family protein</fullName>
    </submittedName>
</protein>
<keyword evidence="1" id="KW-1133">Transmembrane helix</keyword>
<dbReference type="AlphaFoldDB" id="A0A7V8SVH6"/>
<feature type="transmembrane region" description="Helical" evidence="1">
    <location>
        <begin position="28"/>
        <end position="46"/>
    </location>
</feature>
<keyword evidence="1" id="KW-0472">Membrane</keyword>
<keyword evidence="1" id="KW-0812">Transmembrane</keyword>
<evidence type="ECO:0000313" key="3">
    <source>
        <dbReference type="Proteomes" id="UP000567293"/>
    </source>
</evidence>
<dbReference type="Pfam" id="PF09527">
    <property type="entry name" value="ATPase_gene1"/>
    <property type="match status" value="1"/>
</dbReference>